<evidence type="ECO:0000313" key="2">
    <source>
        <dbReference type="Proteomes" id="UP000036681"/>
    </source>
</evidence>
<sequence>MLATDKYASVKRELAKQQMSTPDDPVIHSPPSLRGAPPSALLAGSPGVGLGSLTGRQQNGVGVPSIAGALQATADNYVKAPSALIRKNGF</sequence>
<protein>
    <submittedName>
        <fullName evidence="3">TraO protein</fullName>
    </submittedName>
</protein>
<evidence type="ECO:0000256" key="1">
    <source>
        <dbReference type="SAM" id="MobiDB-lite"/>
    </source>
</evidence>
<accession>A0A0M3ICU3</accession>
<proteinExistence type="predicted"/>
<dbReference type="WBParaSite" id="ALUE_0001574401-mRNA-1">
    <property type="protein sequence ID" value="ALUE_0001574401-mRNA-1"/>
    <property type="gene ID" value="ALUE_0001574401"/>
</dbReference>
<dbReference type="Proteomes" id="UP000036681">
    <property type="component" value="Unplaced"/>
</dbReference>
<keyword evidence="2" id="KW-1185">Reference proteome</keyword>
<evidence type="ECO:0000313" key="3">
    <source>
        <dbReference type="WBParaSite" id="ALUE_0001574401-mRNA-1"/>
    </source>
</evidence>
<dbReference type="AlphaFoldDB" id="A0A0M3ICU3"/>
<reference evidence="3" key="1">
    <citation type="submission" date="2017-02" db="UniProtKB">
        <authorList>
            <consortium name="WormBaseParasite"/>
        </authorList>
    </citation>
    <scope>IDENTIFICATION</scope>
</reference>
<organism evidence="2 3">
    <name type="scientific">Ascaris lumbricoides</name>
    <name type="common">Giant roundworm</name>
    <dbReference type="NCBI Taxonomy" id="6252"/>
    <lineage>
        <taxon>Eukaryota</taxon>
        <taxon>Metazoa</taxon>
        <taxon>Ecdysozoa</taxon>
        <taxon>Nematoda</taxon>
        <taxon>Chromadorea</taxon>
        <taxon>Rhabditida</taxon>
        <taxon>Spirurina</taxon>
        <taxon>Ascaridomorpha</taxon>
        <taxon>Ascaridoidea</taxon>
        <taxon>Ascarididae</taxon>
        <taxon>Ascaris</taxon>
    </lineage>
</organism>
<name>A0A0M3ICU3_ASCLU</name>
<feature type="region of interest" description="Disordered" evidence="1">
    <location>
        <begin position="1"/>
        <end position="38"/>
    </location>
</feature>